<evidence type="ECO:0000313" key="3">
    <source>
        <dbReference type="WBParaSite" id="HPLM_0000441201-mRNA-1"/>
    </source>
</evidence>
<sequence length="137" mass="15466">MIPNLINLMFEILRPGYAKCLQCLACMPKDFMYHPWQAIMISLCGVNKRKLPTHKRQICAVCPLKEEGLIDLANDVIRGSRGRAASVKAVLSHNSKNFIPRASFKVRQPWLPFTASNFMNSLIQPQKDTEKSFSSSA</sequence>
<dbReference type="AlphaFoldDB" id="A0A0N4W3L1"/>
<keyword evidence="2" id="KW-1185">Reference proteome</keyword>
<dbReference type="OrthoDB" id="5857373at2759"/>
<dbReference type="Proteomes" id="UP000268014">
    <property type="component" value="Unassembled WGS sequence"/>
</dbReference>
<protein>
    <submittedName>
        <fullName evidence="3">RING-type domain-containing protein</fullName>
    </submittedName>
</protein>
<gene>
    <name evidence="1" type="ORF">HPLM_LOCUS4404</name>
</gene>
<reference evidence="3" key="1">
    <citation type="submission" date="2017-02" db="UniProtKB">
        <authorList>
            <consortium name="WormBaseParasite"/>
        </authorList>
    </citation>
    <scope>IDENTIFICATION</scope>
</reference>
<evidence type="ECO:0000313" key="2">
    <source>
        <dbReference type="Proteomes" id="UP000268014"/>
    </source>
</evidence>
<reference evidence="1 2" key="2">
    <citation type="submission" date="2018-11" db="EMBL/GenBank/DDBJ databases">
        <authorList>
            <consortium name="Pathogen Informatics"/>
        </authorList>
    </citation>
    <scope>NUCLEOTIDE SEQUENCE [LARGE SCALE GENOMIC DNA]</scope>
    <source>
        <strain evidence="1 2">MHpl1</strain>
    </source>
</reference>
<dbReference type="EMBL" id="UZAF01016208">
    <property type="protein sequence ID" value="VDO23171.1"/>
    <property type="molecule type" value="Genomic_DNA"/>
</dbReference>
<dbReference type="WBParaSite" id="HPLM_0000441201-mRNA-1">
    <property type="protein sequence ID" value="HPLM_0000441201-mRNA-1"/>
    <property type="gene ID" value="HPLM_0000441201"/>
</dbReference>
<organism evidence="3">
    <name type="scientific">Haemonchus placei</name>
    <name type="common">Barber's pole worm</name>
    <dbReference type="NCBI Taxonomy" id="6290"/>
    <lineage>
        <taxon>Eukaryota</taxon>
        <taxon>Metazoa</taxon>
        <taxon>Ecdysozoa</taxon>
        <taxon>Nematoda</taxon>
        <taxon>Chromadorea</taxon>
        <taxon>Rhabditida</taxon>
        <taxon>Rhabditina</taxon>
        <taxon>Rhabditomorpha</taxon>
        <taxon>Strongyloidea</taxon>
        <taxon>Trichostrongylidae</taxon>
        <taxon>Haemonchus</taxon>
    </lineage>
</organism>
<name>A0A0N4W3L1_HAEPC</name>
<evidence type="ECO:0000313" key="1">
    <source>
        <dbReference type="EMBL" id="VDO23171.1"/>
    </source>
</evidence>
<proteinExistence type="predicted"/>
<accession>A0A0N4W3L1</accession>